<keyword evidence="2" id="KW-1185">Reference proteome</keyword>
<dbReference type="AlphaFoldDB" id="A0AAD7H296"/>
<comment type="caution">
    <text evidence="1">The sequence shown here is derived from an EMBL/GenBank/DDBJ whole genome shotgun (WGS) entry which is preliminary data.</text>
</comment>
<reference evidence="1" key="1">
    <citation type="submission" date="2023-03" db="EMBL/GenBank/DDBJ databases">
        <title>Massive genome expansion in bonnet fungi (Mycena s.s.) driven by repeated elements and novel gene families across ecological guilds.</title>
        <authorList>
            <consortium name="Lawrence Berkeley National Laboratory"/>
            <person name="Harder C.B."/>
            <person name="Miyauchi S."/>
            <person name="Viragh M."/>
            <person name="Kuo A."/>
            <person name="Thoen E."/>
            <person name="Andreopoulos B."/>
            <person name="Lu D."/>
            <person name="Skrede I."/>
            <person name="Drula E."/>
            <person name="Henrissat B."/>
            <person name="Morin E."/>
            <person name="Kohler A."/>
            <person name="Barry K."/>
            <person name="LaButti K."/>
            <person name="Morin E."/>
            <person name="Salamov A."/>
            <person name="Lipzen A."/>
            <person name="Mereny Z."/>
            <person name="Hegedus B."/>
            <person name="Baldrian P."/>
            <person name="Stursova M."/>
            <person name="Weitz H."/>
            <person name="Taylor A."/>
            <person name="Grigoriev I.V."/>
            <person name="Nagy L.G."/>
            <person name="Martin F."/>
            <person name="Kauserud H."/>
        </authorList>
    </citation>
    <scope>NUCLEOTIDE SEQUENCE</scope>
    <source>
        <strain evidence="1">CBHHK182m</strain>
    </source>
</reference>
<evidence type="ECO:0000313" key="1">
    <source>
        <dbReference type="EMBL" id="KAJ7710226.1"/>
    </source>
</evidence>
<organism evidence="1 2">
    <name type="scientific">Mycena metata</name>
    <dbReference type="NCBI Taxonomy" id="1033252"/>
    <lineage>
        <taxon>Eukaryota</taxon>
        <taxon>Fungi</taxon>
        <taxon>Dikarya</taxon>
        <taxon>Basidiomycota</taxon>
        <taxon>Agaricomycotina</taxon>
        <taxon>Agaricomycetes</taxon>
        <taxon>Agaricomycetidae</taxon>
        <taxon>Agaricales</taxon>
        <taxon>Marasmiineae</taxon>
        <taxon>Mycenaceae</taxon>
        <taxon>Mycena</taxon>
    </lineage>
</organism>
<name>A0AAD7H296_9AGAR</name>
<dbReference type="Proteomes" id="UP001215598">
    <property type="component" value="Unassembled WGS sequence"/>
</dbReference>
<sequence>MLTESATFHSFEDRPSRSAPALVTSFALKTHLQGIATAAMAGSLPKLRLAISRVEKSPTELGFLPVFYHLLDPADIPATDEMDVQSLPDNIVTTITAAYLALEGLVCLPLPVESHPDLWFHAWPWMQFLDIHYSRIAEAPTEDLVHCQFFRAVVGLMHMDLGTRKKSAISMQILSTPGVGILAAQALGSYYRDPDTMSYIVLRKVTQFLLISEGFEGGDFSEYIEGAGGDTPLANFLEPSWVGALLSQKATEAIFQVLLFADRGLKSTHRADALVFKDLFHRTWGTLLILIMNNTHTEGYRHLVQVIELGVLHLVVSHAQQHIDWSQQIMQIFVKNLLPQATVYYPVLSSFQATLPFLEHQTA</sequence>
<accession>A0AAD7H296</accession>
<gene>
    <name evidence="1" type="ORF">B0H16DRAFT_1900854</name>
</gene>
<proteinExistence type="predicted"/>
<evidence type="ECO:0000313" key="2">
    <source>
        <dbReference type="Proteomes" id="UP001215598"/>
    </source>
</evidence>
<dbReference type="EMBL" id="JARKIB010000411">
    <property type="protein sequence ID" value="KAJ7710226.1"/>
    <property type="molecule type" value="Genomic_DNA"/>
</dbReference>
<protein>
    <submittedName>
        <fullName evidence="1">Uncharacterized protein</fullName>
    </submittedName>
</protein>